<feature type="region of interest" description="Disordered" evidence="1">
    <location>
        <begin position="1"/>
        <end position="21"/>
    </location>
</feature>
<dbReference type="InParanoid" id="Q7NLP3"/>
<dbReference type="AlphaFoldDB" id="Q7NLP3"/>
<gene>
    <name evidence="2" type="ordered locus">gll1078</name>
</gene>
<dbReference type="EnsemblBacteria" id="BAC89019">
    <property type="protein sequence ID" value="BAC89019"/>
    <property type="gene ID" value="BAC89019"/>
</dbReference>
<organism evidence="2 3">
    <name type="scientific">Gloeobacter violaceus (strain ATCC 29082 / PCC 7421)</name>
    <dbReference type="NCBI Taxonomy" id="251221"/>
    <lineage>
        <taxon>Bacteria</taxon>
        <taxon>Bacillati</taxon>
        <taxon>Cyanobacteriota</taxon>
        <taxon>Cyanophyceae</taxon>
        <taxon>Gloeobacterales</taxon>
        <taxon>Gloeobacteraceae</taxon>
        <taxon>Gloeobacter</taxon>
    </lineage>
</organism>
<feature type="region of interest" description="Disordered" evidence="1">
    <location>
        <begin position="39"/>
        <end position="150"/>
    </location>
</feature>
<feature type="compositionally biased region" description="Basic residues" evidence="1">
    <location>
        <begin position="73"/>
        <end position="87"/>
    </location>
</feature>
<feature type="compositionally biased region" description="Low complexity" evidence="1">
    <location>
        <begin position="134"/>
        <end position="150"/>
    </location>
</feature>
<dbReference type="EMBL" id="BA000045">
    <property type="protein sequence ID" value="BAC89019.1"/>
    <property type="molecule type" value="Genomic_DNA"/>
</dbReference>
<reference evidence="2 3" key="1">
    <citation type="journal article" date="2003" name="DNA Res.">
        <title>Complete genome structure of Gloeobacter violaceus PCC 7421, a cyanobacterium that lacks thylakoids.</title>
        <authorList>
            <person name="Nakamura Y."/>
            <person name="Kaneko T."/>
            <person name="Sato S."/>
            <person name="Mimuro M."/>
            <person name="Miyashita H."/>
            <person name="Tsuchiya T."/>
            <person name="Sasamoto S."/>
            <person name="Watanabe A."/>
            <person name="Kawashima K."/>
            <person name="Kishida Y."/>
            <person name="Kiyokawa C."/>
            <person name="Kohara M."/>
            <person name="Matsumoto M."/>
            <person name="Matsuno A."/>
            <person name="Nakazaki N."/>
            <person name="Shimpo S."/>
            <person name="Takeuchi C."/>
            <person name="Yamada M."/>
            <person name="Tabata S."/>
        </authorList>
    </citation>
    <scope>NUCLEOTIDE SEQUENCE [LARGE SCALE GENOMIC DNA]</scope>
    <source>
        <strain evidence="3">ATCC 29082 / PCC 7421</strain>
    </source>
</reference>
<feature type="compositionally biased region" description="Polar residues" evidence="1">
    <location>
        <begin position="59"/>
        <end position="70"/>
    </location>
</feature>
<dbReference type="KEGG" id="gvi:gll1078"/>
<sequence>MIGAVIDSSGMPQDKPPGFSLHRLQPLERFSTFFCANGTEKKGARGKPLTIRLSRPLNGLTSQHNRSPTASKPLRRSRHASCTHWKNKPVPPTNSHAHRADKSGGCRGAGSPSTRGGGERERGTRRGFRLSLHRPSCQTQQTPSQQSSRTCRQFADFPRQCVQFSQLRCGAND</sequence>
<name>Q7NLP3_GLOVI</name>
<reference evidence="2 3" key="2">
    <citation type="journal article" date="2003" name="DNA Res.">
        <title>Complete genome structure of Gloeobacter violaceus PCC 7421, a cyanobacterium that lacks thylakoids (supplement).</title>
        <authorList>
            <person name="Nakamura Y."/>
            <person name="Kaneko T."/>
            <person name="Sato S."/>
            <person name="Mimuro M."/>
            <person name="Miyashita H."/>
            <person name="Tsuchiya T."/>
            <person name="Sasamoto S."/>
            <person name="Watanabe A."/>
            <person name="Kawashima K."/>
            <person name="Kishida Y."/>
            <person name="Kiyokawa C."/>
            <person name="Kohara M."/>
            <person name="Matsumoto M."/>
            <person name="Matsuno A."/>
            <person name="Nakazaki N."/>
            <person name="Shimpo S."/>
            <person name="Takeuchi C."/>
            <person name="Yamada M."/>
            <person name="Tabata S."/>
        </authorList>
    </citation>
    <scope>NUCLEOTIDE SEQUENCE [LARGE SCALE GENOMIC DNA]</scope>
    <source>
        <strain evidence="3">ATCC 29082 / PCC 7421</strain>
    </source>
</reference>
<keyword evidence="3" id="KW-1185">Reference proteome</keyword>
<dbReference type="Proteomes" id="UP000000557">
    <property type="component" value="Chromosome"/>
</dbReference>
<proteinExistence type="predicted"/>
<dbReference type="HOGENOM" id="CLU_1545442_0_0_3"/>
<accession>Q7NLP3</accession>
<protein>
    <submittedName>
        <fullName evidence="2">Gll1078 protein</fullName>
    </submittedName>
</protein>
<evidence type="ECO:0000313" key="3">
    <source>
        <dbReference type="Proteomes" id="UP000000557"/>
    </source>
</evidence>
<evidence type="ECO:0000313" key="2">
    <source>
        <dbReference type="EMBL" id="BAC89019.1"/>
    </source>
</evidence>
<evidence type="ECO:0000256" key="1">
    <source>
        <dbReference type="SAM" id="MobiDB-lite"/>
    </source>
</evidence>